<evidence type="ECO:0000313" key="1">
    <source>
        <dbReference type="EMBL" id="SDB82910.1"/>
    </source>
</evidence>
<dbReference type="OrthoDB" id="2680078at2"/>
<dbReference type="EMBL" id="FMYM01000001">
    <property type="protein sequence ID" value="SDB82910.1"/>
    <property type="molecule type" value="Genomic_DNA"/>
</dbReference>
<evidence type="ECO:0000313" key="2">
    <source>
        <dbReference type="Proteomes" id="UP000242662"/>
    </source>
</evidence>
<accession>A0A1G6GLS0</accession>
<keyword evidence="2" id="KW-1185">Reference proteome</keyword>
<dbReference type="STRING" id="1464122.SAMN05421737_101227"/>
<proteinExistence type="predicted"/>
<organism evidence="1 2">
    <name type="scientific">Shouchella lonarensis</name>
    <dbReference type="NCBI Taxonomy" id="1464122"/>
    <lineage>
        <taxon>Bacteria</taxon>
        <taxon>Bacillati</taxon>
        <taxon>Bacillota</taxon>
        <taxon>Bacilli</taxon>
        <taxon>Bacillales</taxon>
        <taxon>Bacillaceae</taxon>
        <taxon>Shouchella</taxon>
    </lineage>
</organism>
<name>A0A1G6GLS0_9BACI</name>
<gene>
    <name evidence="1" type="ORF">SAMN05421737_101227</name>
</gene>
<dbReference type="Proteomes" id="UP000242662">
    <property type="component" value="Unassembled WGS sequence"/>
</dbReference>
<dbReference type="AlphaFoldDB" id="A0A1G6GLS0"/>
<sequence>MSHDQEKHSVCISVPKVFDWVTRQVDLPTISFREPELTDIFPCDETPGESLCDFLEDFPGYTTRCRVLEESLLTREVTDPACRVQVNVCLPNGKEVCLEKVKVLAKGLLEVDILDSTGDVICTSDPIEFATIQTFYLCAPKDTLVDAFISAGQCDAEIVCDDTFAQLDISFSFCLDIHVYADVRLEVEAAYCKPRNEFPVTDIVCRDNKFPPQCPVVFPGSDQCPQPSVKQSSDC</sequence>
<dbReference type="RefSeq" id="WP_090774455.1">
    <property type="nucleotide sequence ID" value="NZ_FMYM01000001.1"/>
</dbReference>
<reference evidence="2" key="1">
    <citation type="submission" date="2016-09" db="EMBL/GenBank/DDBJ databases">
        <authorList>
            <person name="Varghese N."/>
            <person name="Submissions S."/>
        </authorList>
    </citation>
    <scope>NUCLEOTIDE SEQUENCE [LARGE SCALE GENOMIC DNA]</scope>
    <source>
        <strain evidence="2">25nlg</strain>
    </source>
</reference>
<protein>
    <submittedName>
        <fullName evidence="1">Uncharacterized protein</fullName>
    </submittedName>
</protein>